<feature type="domain" description="Plant heme peroxidase family profile" evidence="3">
    <location>
        <begin position="1"/>
        <end position="63"/>
    </location>
</feature>
<dbReference type="Gene3D" id="1.10.420.10">
    <property type="entry name" value="Peroxidase, domain 2"/>
    <property type="match status" value="1"/>
</dbReference>
<dbReference type="GO" id="GO:0000302">
    <property type="term" value="P:response to reactive oxygen species"/>
    <property type="evidence" value="ECO:0007669"/>
    <property type="project" value="TreeGrafter"/>
</dbReference>
<keyword evidence="4" id="KW-1185">Reference proteome</keyword>
<evidence type="ECO:0000313" key="4">
    <source>
        <dbReference type="Proteomes" id="UP000515151"/>
    </source>
</evidence>
<dbReference type="InterPro" id="IPR010255">
    <property type="entry name" value="Haem_peroxidase_sf"/>
</dbReference>
<dbReference type="Pfam" id="PF00141">
    <property type="entry name" value="peroxidase"/>
    <property type="match status" value="1"/>
</dbReference>
<proteinExistence type="inferred from homology"/>
<dbReference type="OrthoDB" id="2859658at2759"/>
<dbReference type="SUPFAM" id="SSF48113">
    <property type="entry name" value="Heme-dependent peroxidases"/>
    <property type="match status" value="1"/>
</dbReference>
<reference evidence="4" key="1">
    <citation type="journal article" date="2020" name="Plant Biotechnol. J.">
        <title>The pomegranate (Punica granatum L.) draft genome dissects genetic divergence between soft- and hard-seeded cultivars.</title>
        <authorList>
            <person name="Luo X."/>
            <person name="Li H."/>
            <person name="Wu Z."/>
            <person name="Yao W."/>
            <person name="Zhao P."/>
            <person name="Cao D."/>
            <person name="Yu H."/>
            <person name="Li K."/>
            <person name="Poudel K."/>
            <person name="Zhao D."/>
            <person name="Zhang F."/>
            <person name="Xia X."/>
            <person name="Chen L."/>
            <person name="Wang Q."/>
            <person name="Jing D."/>
            <person name="Cao S."/>
        </authorList>
    </citation>
    <scope>NUCLEOTIDE SEQUENCE [LARGE SCALE GENOMIC DNA]</scope>
</reference>
<comment type="similarity">
    <text evidence="2">Belongs to the peroxidase family.</text>
</comment>
<keyword evidence="1" id="KW-0560">Oxidoreductase</keyword>
<protein>
    <submittedName>
        <fullName evidence="5 6">L-ascorbate peroxidase 6</fullName>
    </submittedName>
</protein>
<dbReference type="PANTHER" id="PTHR31356">
    <property type="entry name" value="THYLAKOID LUMENAL 29 KDA PROTEIN, CHLOROPLASTIC-RELATED"/>
    <property type="match status" value="1"/>
</dbReference>
<evidence type="ECO:0000313" key="6">
    <source>
        <dbReference type="RefSeq" id="XP_031374307.1"/>
    </source>
</evidence>
<sequence>MIAVAGAEAISICGGPTIPVTLGRLDSLDPDSPGRLPQESLDASALKQCFQMKGISTQELVALRCLERIIRLVIKALAIQMFSTIPTTRFFSRSHGRLQLECRA</sequence>
<evidence type="ECO:0000256" key="1">
    <source>
        <dbReference type="ARBA" id="ARBA00023002"/>
    </source>
</evidence>
<dbReference type="InterPro" id="IPR044831">
    <property type="entry name" value="Ccp1-like"/>
</dbReference>
<dbReference type="GeneID" id="116188982"/>
<gene>
    <name evidence="5 6" type="primary">LOC116188982</name>
</gene>
<dbReference type="RefSeq" id="XP_031374307.1">
    <property type="nucleotide sequence ID" value="XM_031518447.1"/>
</dbReference>
<dbReference type="Gene3D" id="1.10.520.10">
    <property type="match status" value="1"/>
</dbReference>
<dbReference type="PROSITE" id="PS50873">
    <property type="entry name" value="PEROXIDASE_4"/>
    <property type="match status" value="1"/>
</dbReference>
<dbReference type="Proteomes" id="UP000515151">
    <property type="component" value="Chromosome 8"/>
</dbReference>
<evidence type="ECO:0000259" key="3">
    <source>
        <dbReference type="PROSITE" id="PS50873"/>
    </source>
</evidence>
<dbReference type="GO" id="GO:0020037">
    <property type="term" value="F:heme binding"/>
    <property type="evidence" value="ECO:0007669"/>
    <property type="project" value="InterPro"/>
</dbReference>
<dbReference type="GO" id="GO:0042744">
    <property type="term" value="P:hydrogen peroxide catabolic process"/>
    <property type="evidence" value="ECO:0007669"/>
    <property type="project" value="TreeGrafter"/>
</dbReference>
<organism evidence="4 6">
    <name type="scientific">Punica granatum</name>
    <name type="common">Pomegranate</name>
    <dbReference type="NCBI Taxonomy" id="22663"/>
    <lineage>
        <taxon>Eukaryota</taxon>
        <taxon>Viridiplantae</taxon>
        <taxon>Streptophyta</taxon>
        <taxon>Embryophyta</taxon>
        <taxon>Tracheophyta</taxon>
        <taxon>Spermatophyta</taxon>
        <taxon>Magnoliopsida</taxon>
        <taxon>eudicotyledons</taxon>
        <taxon>Gunneridae</taxon>
        <taxon>Pentapetalae</taxon>
        <taxon>rosids</taxon>
        <taxon>malvids</taxon>
        <taxon>Myrtales</taxon>
        <taxon>Lythraceae</taxon>
        <taxon>Punica</taxon>
    </lineage>
</organism>
<keyword evidence="5 6" id="KW-0575">Peroxidase</keyword>
<dbReference type="AlphaFoldDB" id="A0A6P8BTU7"/>
<dbReference type="GO" id="GO:0034599">
    <property type="term" value="P:cellular response to oxidative stress"/>
    <property type="evidence" value="ECO:0007669"/>
    <property type="project" value="InterPro"/>
</dbReference>
<dbReference type="PANTHER" id="PTHR31356:SF8">
    <property type="entry name" value="L-ASCORBATE PEROXIDASE 6-RELATED"/>
    <property type="match status" value="1"/>
</dbReference>
<dbReference type="GO" id="GO:0004601">
    <property type="term" value="F:peroxidase activity"/>
    <property type="evidence" value="ECO:0007669"/>
    <property type="project" value="UniProtKB-KW"/>
</dbReference>
<evidence type="ECO:0000256" key="2">
    <source>
        <dbReference type="RuleBase" id="RU004241"/>
    </source>
</evidence>
<accession>A0A6P8BTU7</accession>
<dbReference type="InterPro" id="IPR002016">
    <property type="entry name" value="Haem_peroxidase"/>
</dbReference>
<reference evidence="5 6" key="2">
    <citation type="submission" date="2025-04" db="UniProtKB">
        <authorList>
            <consortium name="RefSeq"/>
        </authorList>
    </citation>
    <scope>IDENTIFICATION</scope>
    <source>
        <tissue evidence="5 6">Leaf</tissue>
    </source>
</reference>
<dbReference type="RefSeq" id="XP_031374306.1">
    <property type="nucleotide sequence ID" value="XM_031518446.1"/>
</dbReference>
<evidence type="ECO:0000313" key="5">
    <source>
        <dbReference type="RefSeq" id="XP_031374306.1"/>
    </source>
</evidence>
<name>A0A6P8BTU7_PUNGR</name>